<comment type="caution">
    <text evidence="3">The sequence shown here is derived from an EMBL/GenBank/DDBJ whole genome shotgun (WGS) entry which is preliminary data.</text>
</comment>
<keyword evidence="4" id="KW-1185">Reference proteome</keyword>
<dbReference type="RefSeq" id="WP_146457655.1">
    <property type="nucleotide sequence ID" value="NZ_SJPW01000003.1"/>
</dbReference>
<accession>A0A5C6F444</accession>
<proteinExistence type="predicted"/>
<feature type="signal peptide" evidence="1">
    <location>
        <begin position="1"/>
        <end position="20"/>
    </location>
</feature>
<gene>
    <name evidence="3" type="ORF">Poly51_24340</name>
</gene>
<evidence type="ECO:0000256" key="1">
    <source>
        <dbReference type="SAM" id="SignalP"/>
    </source>
</evidence>
<dbReference type="Proteomes" id="UP000318288">
    <property type="component" value="Unassembled WGS sequence"/>
</dbReference>
<reference evidence="3 4" key="1">
    <citation type="submission" date="2019-02" db="EMBL/GenBank/DDBJ databases">
        <title>Deep-cultivation of Planctomycetes and their phenomic and genomic characterization uncovers novel biology.</title>
        <authorList>
            <person name="Wiegand S."/>
            <person name="Jogler M."/>
            <person name="Boedeker C."/>
            <person name="Pinto D."/>
            <person name="Vollmers J."/>
            <person name="Rivas-Marin E."/>
            <person name="Kohn T."/>
            <person name="Peeters S.H."/>
            <person name="Heuer A."/>
            <person name="Rast P."/>
            <person name="Oberbeckmann S."/>
            <person name="Bunk B."/>
            <person name="Jeske O."/>
            <person name="Meyerdierks A."/>
            <person name="Storesund J.E."/>
            <person name="Kallscheuer N."/>
            <person name="Luecker S."/>
            <person name="Lage O.M."/>
            <person name="Pohl T."/>
            <person name="Merkel B.J."/>
            <person name="Hornburger P."/>
            <person name="Mueller R.-W."/>
            <person name="Bruemmer F."/>
            <person name="Labrenz M."/>
            <person name="Spormann A.M."/>
            <person name="Op Den Camp H."/>
            <person name="Overmann J."/>
            <person name="Amann R."/>
            <person name="Jetten M.S.M."/>
            <person name="Mascher T."/>
            <person name="Medema M.H."/>
            <person name="Devos D.P."/>
            <person name="Kaster A.-K."/>
            <person name="Ovreas L."/>
            <person name="Rohde M."/>
            <person name="Galperin M.Y."/>
            <person name="Jogler C."/>
        </authorList>
    </citation>
    <scope>NUCLEOTIDE SEQUENCE [LARGE SCALE GENOMIC DNA]</scope>
    <source>
        <strain evidence="3 4">Poly51</strain>
    </source>
</reference>
<dbReference type="Pfam" id="PF07589">
    <property type="entry name" value="PEP-CTERM"/>
    <property type="match status" value="1"/>
</dbReference>
<organism evidence="3 4">
    <name type="scientific">Rubripirellula tenax</name>
    <dbReference type="NCBI Taxonomy" id="2528015"/>
    <lineage>
        <taxon>Bacteria</taxon>
        <taxon>Pseudomonadati</taxon>
        <taxon>Planctomycetota</taxon>
        <taxon>Planctomycetia</taxon>
        <taxon>Pirellulales</taxon>
        <taxon>Pirellulaceae</taxon>
        <taxon>Rubripirellula</taxon>
    </lineage>
</organism>
<dbReference type="AlphaFoldDB" id="A0A5C6F444"/>
<protein>
    <recommendedName>
        <fullName evidence="2">Ice-binding protein C-terminal domain-containing protein</fullName>
    </recommendedName>
</protein>
<evidence type="ECO:0000259" key="2">
    <source>
        <dbReference type="Pfam" id="PF07589"/>
    </source>
</evidence>
<evidence type="ECO:0000313" key="3">
    <source>
        <dbReference type="EMBL" id="TWU56523.1"/>
    </source>
</evidence>
<dbReference type="OrthoDB" id="264410at2"/>
<feature type="domain" description="Ice-binding protein C-terminal" evidence="2">
    <location>
        <begin position="189"/>
        <end position="213"/>
    </location>
</feature>
<keyword evidence="1" id="KW-0732">Signal</keyword>
<name>A0A5C6F444_9BACT</name>
<evidence type="ECO:0000313" key="4">
    <source>
        <dbReference type="Proteomes" id="UP000318288"/>
    </source>
</evidence>
<dbReference type="NCBIfam" id="TIGR02595">
    <property type="entry name" value="PEP_CTERM"/>
    <property type="match status" value="1"/>
</dbReference>
<dbReference type="EMBL" id="SJPW01000003">
    <property type="protein sequence ID" value="TWU56523.1"/>
    <property type="molecule type" value="Genomic_DNA"/>
</dbReference>
<feature type="chain" id="PRO_5023121150" description="Ice-binding protein C-terminal domain-containing protein" evidence="1">
    <location>
        <begin position="21"/>
        <end position="218"/>
    </location>
</feature>
<dbReference type="InterPro" id="IPR013424">
    <property type="entry name" value="Ice-binding_C"/>
</dbReference>
<sequence precursor="true">MRVLVSWVMGLCLFSSVADAAISYELFFRAPELGDMNRVIVPASPGQVFSNVDVFIREIVTDGDTPVLATQRISSYGIDIAAAGSDGRFANVMTDITNGSATAAADDNTFSYSGLSIFGQGRTAVDVGGGIFEARLGSVDLIAPTIGESMFSLLRTNNDAGDIGTDTVNLVGRNGGSFIDGSLTLRATAVPEPSSILLLSAAGAVSFYQLRRRRKLAK</sequence>